<organism evidence="2">
    <name type="scientific">Daphnia magna</name>
    <dbReference type="NCBI Taxonomy" id="35525"/>
    <lineage>
        <taxon>Eukaryota</taxon>
        <taxon>Metazoa</taxon>
        <taxon>Ecdysozoa</taxon>
        <taxon>Arthropoda</taxon>
        <taxon>Crustacea</taxon>
        <taxon>Branchiopoda</taxon>
        <taxon>Diplostraca</taxon>
        <taxon>Cladocera</taxon>
        <taxon>Anomopoda</taxon>
        <taxon>Daphniidae</taxon>
        <taxon>Daphnia</taxon>
    </lineage>
</organism>
<protein>
    <submittedName>
        <fullName evidence="2">Uncharacterized protein</fullName>
    </submittedName>
</protein>
<name>A0A0P6JM63_9CRUS</name>
<reference evidence="1" key="3">
    <citation type="submission" date="2015-10" db="EMBL/GenBank/DDBJ databases">
        <authorList>
            <person name="Gilbert D.G."/>
        </authorList>
    </citation>
    <scope>NUCLEOTIDE SEQUENCE</scope>
</reference>
<evidence type="ECO:0000313" key="1">
    <source>
        <dbReference type="EMBL" id="JAI89225.1"/>
    </source>
</evidence>
<sequence length="64" mass="7310">MIHKHGGHLYLTVLETHGACYKANLMLPGKMETDTQLDGDSFKTRYVQQSTILNLCIYKLLKNI</sequence>
<proteinExistence type="predicted"/>
<dbReference type="EMBL" id="GDIP01234176">
    <property type="protein sequence ID" value="JAI89225.1"/>
    <property type="molecule type" value="Transcribed_RNA"/>
</dbReference>
<accession>A0A0P6JM63</accession>
<reference evidence="1" key="1">
    <citation type="submission" date="2015-10" db="EMBL/GenBank/DDBJ databases">
        <title>Daphnia magna gene sets from two clonal populations assembled and annotated with EvidentialGene.</title>
        <authorList>
            <person name="Gilbert D."/>
            <person name="Podicheti R."/>
            <person name="Orsini L."/>
            <person name="Colbourne J."/>
            <person name="Pfrender M."/>
        </authorList>
    </citation>
    <scope>NUCLEOTIDE SEQUENCE</scope>
</reference>
<dbReference type="AlphaFoldDB" id="A0A0P6JM63"/>
<reference evidence="2" key="2">
    <citation type="submission" date="2015-10" db="EMBL/GenBank/DDBJ databases">
        <title>EvidentialGene: Evidence-directed Construction of Complete mRNA Transcriptomes without Genomes.</title>
        <authorList>
            <person name="Gilbert D.G."/>
        </authorList>
    </citation>
    <scope>NUCLEOTIDE SEQUENCE</scope>
</reference>
<dbReference type="EMBL" id="GDIQ01014393">
    <property type="protein sequence ID" value="JAN80344.1"/>
    <property type="molecule type" value="Transcribed_RNA"/>
</dbReference>
<evidence type="ECO:0000313" key="2">
    <source>
        <dbReference type="EMBL" id="JAN80344.1"/>
    </source>
</evidence>